<dbReference type="InterPro" id="IPR008183">
    <property type="entry name" value="Aldose_1/G6P_1-epimerase"/>
</dbReference>
<dbReference type="InterPro" id="IPR014718">
    <property type="entry name" value="GH-type_carb-bd"/>
</dbReference>
<evidence type="ECO:0000313" key="2">
    <source>
        <dbReference type="Proteomes" id="UP000076563"/>
    </source>
</evidence>
<dbReference type="GO" id="GO:0030246">
    <property type="term" value="F:carbohydrate binding"/>
    <property type="evidence" value="ECO:0007669"/>
    <property type="project" value="InterPro"/>
</dbReference>
<dbReference type="GO" id="GO:0005975">
    <property type="term" value="P:carbohydrate metabolic process"/>
    <property type="evidence" value="ECO:0007669"/>
    <property type="project" value="InterPro"/>
</dbReference>
<reference evidence="2" key="1">
    <citation type="submission" date="2016-01" db="EMBL/GenBank/DDBJ databases">
        <title>Draft genome of Chromobacterium sp. F49.</title>
        <authorList>
            <person name="Hong K.W."/>
        </authorList>
    </citation>
    <scope>NUCLEOTIDE SEQUENCE [LARGE SCALE GENOMIC DNA]</scope>
    <source>
        <strain evidence="2">M63</strain>
    </source>
</reference>
<dbReference type="InterPro" id="IPR011013">
    <property type="entry name" value="Gal_mutarotase_sf_dom"/>
</dbReference>
<dbReference type="Proteomes" id="UP000076563">
    <property type="component" value="Unassembled WGS sequence"/>
</dbReference>
<keyword evidence="2" id="KW-1185">Reference proteome</keyword>
<gene>
    <name evidence="1" type="ORF">AV654_20825</name>
</gene>
<dbReference type="Pfam" id="PF01263">
    <property type="entry name" value="Aldose_epim"/>
    <property type="match status" value="1"/>
</dbReference>
<comment type="caution">
    <text evidence="1">The sequence shown here is derived from an EMBL/GenBank/DDBJ whole genome shotgun (WGS) entry which is preliminary data.</text>
</comment>
<accession>A0A161SBV7</accession>
<dbReference type="AlphaFoldDB" id="A0A161SBV7"/>
<dbReference type="GO" id="GO:0016853">
    <property type="term" value="F:isomerase activity"/>
    <property type="evidence" value="ECO:0007669"/>
    <property type="project" value="InterPro"/>
</dbReference>
<evidence type="ECO:0000313" key="1">
    <source>
        <dbReference type="EMBL" id="KZE77705.1"/>
    </source>
</evidence>
<proteinExistence type="predicted"/>
<dbReference type="CDD" id="cd01081">
    <property type="entry name" value="Aldose_epim"/>
    <property type="match status" value="1"/>
</dbReference>
<dbReference type="Gene3D" id="2.70.98.10">
    <property type="match status" value="1"/>
</dbReference>
<dbReference type="EMBL" id="LQRA01000059">
    <property type="protein sequence ID" value="KZE77705.1"/>
    <property type="molecule type" value="Genomic_DNA"/>
</dbReference>
<protein>
    <submittedName>
        <fullName evidence="1">Aldose epimerase</fullName>
    </submittedName>
</protein>
<dbReference type="RefSeq" id="WP_063183553.1">
    <property type="nucleotide sequence ID" value="NZ_LQRA01000059.1"/>
</dbReference>
<name>A0A161SBV7_9BACL</name>
<organism evidence="1 2">
    <name type="scientific">Paenibacillus elgii</name>
    <dbReference type="NCBI Taxonomy" id="189691"/>
    <lineage>
        <taxon>Bacteria</taxon>
        <taxon>Bacillati</taxon>
        <taxon>Bacillota</taxon>
        <taxon>Bacilli</taxon>
        <taxon>Bacillales</taxon>
        <taxon>Paenibacillaceae</taxon>
        <taxon>Paenibacillus</taxon>
    </lineage>
</organism>
<dbReference type="OrthoDB" id="9795355at2"/>
<dbReference type="SUPFAM" id="SSF74650">
    <property type="entry name" value="Galactose mutarotase-like"/>
    <property type="match status" value="1"/>
</dbReference>
<sequence length="338" mass="39372">MKEEAFAKQGHFHGEDAIWLYSGAYECAILPRLGGNLIAFRDREREYRFLHEPEMDEMEVFKARPIIHGIPVLFPPNRYEDGRFPWNGRIYTLPVNEKHTGNHLHGFLYNIPWEVESHGNKGAEASYVRLKLSFDSSREMYRYFPHTFIFWLEYTLSEKGLQQQVYIRNDGNQPMPCLLAFHTSLNAPFCKTSRPENYLFQITLGQRWELNERMLPTGKHQMLTEQEEAMKGEGAYPFFESMDNHYTAKSQNGRNRAILTDLREQVSLVYDAGASYKQWMIWNNNAKPGFFCPEPQVNLVNAPNIKLPPEEIGLFALAPGELWQETSLLYCIPAKPHE</sequence>